<dbReference type="GO" id="GO:0015934">
    <property type="term" value="C:large ribosomal subunit"/>
    <property type="evidence" value="ECO:0007669"/>
    <property type="project" value="InterPro"/>
</dbReference>
<dbReference type="InterPro" id="IPR011332">
    <property type="entry name" value="Ribosomal_zn-bd"/>
</dbReference>
<dbReference type="EMBL" id="JAFBDQ010000006">
    <property type="protein sequence ID" value="MBM7556583.1"/>
    <property type="molecule type" value="Genomic_DNA"/>
</dbReference>
<keyword evidence="8" id="KW-1185">Reference proteome</keyword>
<dbReference type="PANTHER" id="PTHR35534:SF1">
    <property type="entry name" value="LARGE RIBOSOMAL SUBUNIT PROTEIN BL32"/>
    <property type="match status" value="1"/>
</dbReference>
<dbReference type="PANTHER" id="PTHR35534">
    <property type="entry name" value="50S RIBOSOMAL PROTEIN L32"/>
    <property type="match status" value="1"/>
</dbReference>
<proteinExistence type="inferred from homology"/>
<comment type="similarity">
    <text evidence="1 5">Belongs to the bacterial ribosomal protein bL32 family.</text>
</comment>
<dbReference type="InterPro" id="IPR002677">
    <property type="entry name" value="Ribosomal_bL32"/>
</dbReference>
<gene>
    <name evidence="5" type="primary">rpmF</name>
    <name evidence="7" type="ORF">JOC47_001434</name>
</gene>
<evidence type="ECO:0000256" key="5">
    <source>
        <dbReference type="HAMAP-Rule" id="MF_00340"/>
    </source>
</evidence>
<evidence type="ECO:0000256" key="4">
    <source>
        <dbReference type="ARBA" id="ARBA00035178"/>
    </source>
</evidence>
<keyword evidence="3 5" id="KW-0687">Ribonucleoprotein</keyword>
<protein>
    <recommendedName>
        <fullName evidence="4 5">Large ribosomal subunit protein bL32</fullName>
    </recommendedName>
</protein>
<name>A0A939BPB1_9FIRM</name>
<evidence type="ECO:0000313" key="8">
    <source>
        <dbReference type="Proteomes" id="UP000774000"/>
    </source>
</evidence>
<keyword evidence="2 5" id="KW-0689">Ribosomal protein</keyword>
<dbReference type="GO" id="GO:0006412">
    <property type="term" value="P:translation"/>
    <property type="evidence" value="ECO:0007669"/>
    <property type="project" value="UniProtKB-UniRule"/>
</dbReference>
<evidence type="ECO:0000256" key="2">
    <source>
        <dbReference type="ARBA" id="ARBA00022980"/>
    </source>
</evidence>
<evidence type="ECO:0000256" key="6">
    <source>
        <dbReference type="SAM" id="MobiDB-lite"/>
    </source>
</evidence>
<feature type="compositionally biased region" description="Basic residues" evidence="6">
    <location>
        <begin position="1"/>
        <end position="20"/>
    </location>
</feature>
<evidence type="ECO:0000256" key="1">
    <source>
        <dbReference type="ARBA" id="ARBA00008560"/>
    </source>
</evidence>
<dbReference type="Proteomes" id="UP000774000">
    <property type="component" value="Unassembled WGS sequence"/>
</dbReference>
<dbReference type="Pfam" id="PF01783">
    <property type="entry name" value="Ribosomal_L32p"/>
    <property type="match status" value="1"/>
</dbReference>
<organism evidence="7 8">
    <name type="scientific">Halanaerobacter jeridensis</name>
    <dbReference type="NCBI Taxonomy" id="706427"/>
    <lineage>
        <taxon>Bacteria</taxon>
        <taxon>Bacillati</taxon>
        <taxon>Bacillota</taxon>
        <taxon>Clostridia</taxon>
        <taxon>Halanaerobiales</taxon>
        <taxon>Halobacteroidaceae</taxon>
        <taxon>Halanaerobacter</taxon>
    </lineage>
</organism>
<dbReference type="HAMAP" id="MF_00340">
    <property type="entry name" value="Ribosomal_bL32"/>
    <property type="match status" value="1"/>
</dbReference>
<evidence type="ECO:0000256" key="3">
    <source>
        <dbReference type="ARBA" id="ARBA00023274"/>
    </source>
</evidence>
<evidence type="ECO:0000313" key="7">
    <source>
        <dbReference type="EMBL" id="MBM7556583.1"/>
    </source>
</evidence>
<dbReference type="RefSeq" id="WP_204701362.1">
    <property type="nucleotide sequence ID" value="NZ_JAFBDQ010000006.1"/>
</dbReference>
<dbReference type="InterPro" id="IPR044957">
    <property type="entry name" value="Ribosomal_bL32_bact"/>
</dbReference>
<dbReference type="GO" id="GO:0003735">
    <property type="term" value="F:structural constituent of ribosome"/>
    <property type="evidence" value="ECO:0007669"/>
    <property type="project" value="InterPro"/>
</dbReference>
<comment type="caution">
    <text evidence="7">The sequence shown here is derived from an EMBL/GenBank/DDBJ whole genome shotgun (WGS) entry which is preliminary data.</text>
</comment>
<feature type="region of interest" description="Disordered" evidence="6">
    <location>
        <begin position="1"/>
        <end position="27"/>
    </location>
</feature>
<dbReference type="NCBIfam" id="TIGR01031">
    <property type="entry name" value="rpmF_bact"/>
    <property type="match status" value="1"/>
</dbReference>
<reference evidence="7" key="1">
    <citation type="submission" date="2021-01" db="EMBL/GenBank/DDBJ databases">
        <title>Genomic Encyclopedia of Type Strains, Phase IV (KMG-IV): sequencing the most valuable type-strain genomes for metagenomic binning, comparative biology and taxonomic classification.</title>
        <authorList>
            <person name="Goeker M."/>
        </authorList>
    </citation>
    <scope>NUCLEOTIDE SEQUENCE</scope>
    <source>
        <strain evidence="7">DSM 23230</strain>
    </source>
</reference>
<dbReference type="SUPFAM" id="SSF57829">
    <property type="entry name" value="Zn-binding ribosomal proteins"/>
    <property type="match status" value="1"/>
</dbReference>
<accession>A0A939BPB1</accession>
<sequence>MAVPKRRTSKTRKRKRRTHKNLTPPNLSECPHCHEMKKSHQVCPECGHYKGRKVK</sequence>
<dbReference type="AlphaFoldDB" id="A0A939BPB1"/>